<feature type="compositionally biased region" description="Low complexity" evidence="1">
    <location>
        <begin position="369"/>
        <end position="386"/>
    </location>
</feature>
<keyword evidence="3" id="KW-1185">Reference proteome</keyword>
<feature type="compositionally biased region" description="Polar residues" evidence="1">
    <location>
        <begin position="425"/>
        <end position="445"/>
    </location>
</feature>
<organism evidence="2 3">
    <name type="scientific">Peltaster fructicola</name>
    <dbReference type="NCBI Taxonomy" id="286661"/>
    <lineage>
        <taxon>Eukaryota</taxon>
        <taxon>Fungi</taxon>
        <taxon>Dikarya</taxon>
        <taxon>Ascomycota</taxon>
        <taxon>Pezizomycotina</taxon>
        <taxon>Dothideomycetes</taxon>
        <taxon>Dothideomycetes incertae sedis</taxon>
        <taxon>Peltaster</taxon>
    </lineage>
</organism>
<accession>A0A6H0XMD2</accession>
<dbReference type="Proteomes" id="UP000503462">
    <property type="component" value="Chromosome 1"/>
</dbReference>
<dbReference type="EMBL" id="CP051139">
    <property type="protein sequence ID" value="QIW95865.1"/>
    <property type="molecule type" value="Genomic_DNA"/>
</dbReference>
<sequence>MCFQRHKVFRCGHSTISLDGYCDHVARFQLHHDTCENLTTDTEHVNQFCGDDGQYCEYDDEARLKRVHCALVHHQELQKSCDRHVDELQKFGRIIAINHDQARASGKDDTVTYRAALDKWNRLTARVSDLKQQNDLMIRQLEGMATTNEYHFNNALPAAMAPGQALPSLVLPPDMPLPDTSASSATNDNASFAYGNYLPPPPVSNHQLQVGNEQEHGCSSAHALGRDQSVREQQDSIGGAFNDDNDGSFYSTSYENAIIPYSHSEASDNPQTLTSALWTSNTMPPPTQTFPVPALGGFNTIANLPIDPATGDRSGSVASLLATGLATIHAKNKAASKDAVDNPRTPVKAKRKMKKSTGARGRSSLSKGASTAANTPASTTSDFSTTTDRDKEPDATSKVEEKSKAPARRPKRKIPPVNYAEIPTDSRNVGNDNSTAATNPSNTADAASEESARDPRMVVTLRTILPKPSPYNISRNALAVQVGGSLDCISSTIHNFDHQPPYNNLPLGPSDYISPDTPRYYGKQPRINFRPARYRGLPSRFPAYTTQPATSNRLEQYPPSLPVNSADGLTTGFATPGATFQPTYNAVLGGLPQLPEVPVDPAAAFAPRRGYSAYPEPDVMDTAYTSPQSQGLDFPTPSMYQSAQATQPLLDTDYGMMGPADTSTSMATGYENMLLTSLPGCDDTPMSQLVRVTSSPLTSTSSSGNATQQFEDHSAQMVQGAGDADTNIEHHYTDADGSALTGSPDLASASFNGHGLTMFLPTMSQGDMDAEALELLLNYPLSHFDDDVFDGDLV</sequence>
<feature type="compositionally biased region" description="Basic residues" evidence="1">
    <location>
        <begin position="405"/>
        <end position="414"/>
    </location>
</feature>
<dbReference type="AlphaFoldDB" id="A0A6H0XMD2"/>
<reference evidence="2 3" key="1">
    <citation type="journal article" date="2016" name="Sci. Rep.">
        <title>Peltaster fructicola genome reveals evolution from an invasive phytopathogen to an ectophytic parasite.</title>
        <authorList>
            <person name="Xu C."/>
            <person name="Chen H."/>
            <person name="Gleason M.L."/>
            <person name="Xu J.R."/>
            <person name="Liu H."/>
            <person name="Zhang R."/>
            <person name="Sun G."/>
        </authorList>
    </citation>
    <scope>NUCLEOTIDE SEQUENCE [LARGE SCALE GENOMIC DNA]</scope>
    <source>
        <strain evidence="2 3">LNHT1506</strain>
    </source>
</reference>
<evidence type="ECO:0000313" key="3">
    <source>
        <dbReference type="Proteomes" id="UP000503462"/>
    </source>
</evidence>
<evidence type="ECO:0000256" key="1">
    <source>
        <dbReference type="SAM" id="MobiDB-lite"/>
    </source>
</evidence>
<evidence type="ECO:0000313" key="2">
    <source>
        <dbReference type="EMBL" id="QIW95865.1"/>
    </source>
</evidence>
<protein>
    <submittedName>
        <fullName evidence="2">Uncharacterized protein</fullName>
    </submittedName>
</protein>
<feature type="compositionally biased region" description="Basic residues" evidence="1">
    <location>
        <begin position="347"/>
        <end position="357"/>
    </location>
</feature>
<name>A0A6H0XMD2_9PEZI</name>
<gene>
    <name evidence="2" type="ORF">AMS68_001383</name>
</gene>
<feature type="compositionally biased region" description="Basic and acidic residues" evidence="1">
    <location>
        <begin position="387"/>
        <end position="404"/>
    </location>
</feature>
<proteinExistence type="predicted"/>
<feature type="region of interest" description="Disordered" evidence="1">
    <location>
        <begin position="331"/>
        <end position="454"/>
    </location>
</feature>